<dbReference type="PROSITE" id="PS00893">
    <property type="entry name" value="NUDIX_BOX"/>
    <property type="match status" value="1"/>
</dbReference>
<evidence type="ECO:0000256" key="7">
    <source>
        <dbReference type="ARBA" id="ARBA00032272"/>
    </source>
</evidence>
<feature type="domain" description="Nudix hydrolase" evidence="9">
    <location>
        <begin position="17"/>
        <end position="143"/>
    </location>
</feature>
<dbReference type="Proteomes" id="UP000275137">
    <property type="component" value="Unassembled WGS sequence"/>
</dbReference>
<accession>A0A3N0V702</accession>
<sequence>MESIGPVRTVHVERESLYVFPESVCAVHTFVDHPDKLVFVKQWRPVHETYTLELPGGRVEPGESIEHAALRELREETGVEGESAAYLIKLDMDFSISSHITHLVETSSLMPVQLREELLLLDLFDAWDLITTGKISHAPSVTAVLFLVGRGLTNANAV</sequence>
<dbReference type="GO" id="GO:0016462">
    <property type="term" value="F:pyrophosphatase activity"/>
    <property type="evidence" value="ECO:0007669"/>
    <property type="project" value="UniProtKB-ARBA"/>
</dbReference>
<dbReference type="InterPro" id="IPR015797">
    <property type="entry name" value="NUDIX_hydrolase-like_dom_sf"/>
</dbReference>
<evidence type="ECO:0000256" key="6">
    <source>
        <dbReference type="ARBA" id="ARBA00032162"/>
    </source>
</evidence>
<evidence type="ECO:0000256" key="8">
    <source>
        <dbReference type="RuleBase" id="RU003476"/>
    </source>
</evidence>
<evidence type="ECO:0000259" key="9">
    <source>
        <dbReference type="PROSITE" id="PS51462"/>
    </source>
</evidence>
<evidence type="ECO:0000313" key="11">
    <source>
        <dbReference type="Proteomes" id="UP000275137"/>
    </source>
</evidence>
<proteinExistence type="inferred from homology"/>
<dbReference type="GO" id="GO:0006753">
    <property type="term" value="P:nucleoside phosphate metabolic process"/>
    <property type="evidence" value="ECO:0007669"/>
    <property type="project" value="TreeGrafter"/>
</dbReference>
<dbReference type="InterPro" id="IPR020084">
    <property type="entry name" value="NUDIX_hydrolase_CS"/>
</dbReference>
<comment type="similarity">
    <text evidence="3">Belongs to the Nudix hydrolase family. NudK subfamily.</text>
</comment>
<comment type="caution">
    <text evidence="10">The sequence shown here is derived from an EMBL/GenBank/DDBJ whole genome shotgun (WGS) entry which is preliminary data.</text>
</comment>
<dbReference type="PANTHER" id="PTHR11839:SF18">
    <property type="entry name" value="NUDIX HYDROLASE DOMAIN-CONTAINING PROTEIN"/>
    <property type="match status" value="1"/>
</dbReference>
<name>A0A3N0V702_9PROT</name>
<dbReference type="AlphaFoldDB" id="A0A3N0V702"/>
<dbReference type="PROSITE" id="PS51462">
    <property type="entry name" value="NUDIX"/>
    <property type="match status" value="1"/>
</dbReference>
<dbReference type="GO" id="GO:0019693">
    <property type="term" value="P:ribose phosphate metabolic process"/>
    <property type="evidence" value="ECO:0007669"/>
    <property type="project" value="TreeGrafter"/>
</dbReference>
<dbReference type="PANTHER" id="PTHR11839">
    <property type="entry name" value="UDP/ADP-SUGAR PYROPHOSPHATASE"/>
    <property type="match status" value="1"/>
</dbReference>
<keyword evidence="5 8" id="KW-0378">Hydrolase</keyword>
<evidence type="ECO:0000256" key="4">
    <source>
        <dbReference type="ARBA" id="ARBA00016377"/>
    </source>
</evidence>
<evidence type="ECO:0000256" key="3">
    <source>
        <dbReference type="ARBA" id="ARBA00007275"/>
    </source>
</evidence>
<evidence type="ECO:0000313" key="10">
    <source>
        <dbReference type="EMBL" id="ROH88489.1"/>
    </source>
</evidence>
<evidence type="ECO:0000256" key="1">
    <source>
        <dbReference type="ARBA" id="ARBA00000847"/>
    </source>
</evidence>
<protein>
    <recommendedName>
        <fullName evidence="4">GDP-mannose pyrophosphatase</fullName>
    </recommendedName>
    <alternativeName>
        <fullName evidence="6">GDP-mannose hydrolase</fullName>
    </alternativeName>
    <alternativeName>
        <fullName evidence="7">GDPMK</fullName>
    </alternativeName>
</protein>
<evidence type="ECO:0000256" key="5">
    <source>
        <dbReference type="ARBA" id="ARBA00022801"/>
    </source>
</evidence>
<comment type="cofactor">
    <cofactor evidence="2">
        <name>Mg(2+)</name>
        <dbReference type="ChEBI" id="CHEBI:18420"/>
    </cofactor>
</comment>
<keyword evidence="11" id="KW-1185">Reference proteome</keyword>
<evidence type="ECO:0000256" key="2">
    <source>
        <dbReference type="ARBA" id="ARBA00001946"/>
    </source>
</evidence>
<dbReference type="InterPro" id="IPR000086">
    <property type="entry name" value="NUDIX_hydrolase_dom"/>
</dbReference>
<dbReference type="RefSeq" id="WP_123236480.1">
    <property type="nucleotide sequence ID" value="NZ_RJVP01000001.1"/>
</dbReference>
<dbReference type="SUPFAM" id="SSF55811">
    <property type="entry name" value="Nudix"/>
    <property type="match status" value="1"/>
</dbReference>
<dbReference type="Gene3D" id="3.90.79.10">
    <property type="entry name" value="Nucleoside Triphosphate Pyrophosphohydrolase"/>
    <property type="match status" value="1"/>
</dbReference>
<dbReference type="EMBL" id="RJVP01000001">
    <property type="protein sequence ID" value="ROH88489.1"/>
    <property type="molecule type" value="Genomic_DNA"/>
</dbReference>
<dbReference type="InterPro" id="IPR020476">
    <property type="entry name" value="Nudix_hydrolase"/>
</dbReference>
<reference evidence="10 11" key="1">
    <citation type="submission" date="2018-10" db="EMBL/GenBank/DDBJ databases">
        <authorList>
            <person name="Chen W.-M."/>
        </authorList>
    </citation>
    <scope>NUCLEOTIDE SEQUENCE [LARGE SCALE GENOMIC DNA]</scope>
    <source>
        <strain evidence="10 11">H-5</strain>
    </source>
</reference>
<dbReference type="PRINTS" id="PR00502">
    <property type="entry name" value="NUDIXFAMILY"/>
</dbReference>
<comment type="catalytic activity">
    <reaction evidence="1">
        <text>GDP-alpha-D-mannose + H2O = alpha-D-mannose 1-phosphate + GMP + 2 H(+)</text>
        <dbReference type="Rhea" id="RHEA:27978"/>
        <dbReference type="ChEBI" id="CHEBI:15377"/>
        <dbReference type="ChEBI" id="CHEBI:15378"/>
        <dbReference type="ChEBI" id="CHEBI:57527"/>
        <dbReference type="ChEBI" id="CHEBI:58115"/>
        <dbReference type="ChEBI" id="CHEBI:58409"/>
    </reaction>
</comment>
<dbReference type="CDD" id="cd03424">
    <property type="entry name" value="NUDIX_ADPRase_Nudt5_UGPPase_Nudt14"/>
    <property type="match status" value="1"/>
</dbReference>
<gene>
    <name evidence="10" type="ORF">ED236_03305</name>
</gene>
<dbReference type="Pfam" id="PF00293">
    <property type="entry name" value="NUDIX"/>
    <property type="match status" value="1"/>
</dbReference>
<organism evidence="10 11">
    <name type="scientific">Pseudomethylobacillus aquaticus</name>
    <dbReference type="NCBI Taxonomy" id="2676064"/>
    <lineage>
        <taxon>Bacteria</taxon>
        <taxon>Pseudomonadati</taxon>
        <taxon>Pseudomonadota</taxon>
        <taxon>Betaproteobacteria</taxon>
        <taxon>Nitrosomonadales</taxon>
        <taxon>Methylophilaceae</taxon>
        <taxon>Pseudomethylobacillus</taxon>
    </lineage>
</organism>